<evidence type="ECO:0000313" key="4">
    <source>
        <dbReference type="EMBL" id="STO31581.1"/>
    </source>
</evidence>
<evidence type="ECO:0000313" key="5">
    <source>
        <dbReference type="Proteomes" id="UP000255328"/>
    </source>
</evidence>
<protein>
    <submittedName>
        <fullName evidence="4">Alkaline phosphatase synthesis transcriptional regulatory protein phoP</fullName>
    </submittedName>
</protein>
<dbReference type="Pfam" id="PF00072">
    <property type="entry name" value="Response_reg"/>
    <property type="match status" value="1"/>
</dbReference>
<feature type="domain" description="Response regulatory" evidence="3">
    <location>
        <begin position="6"/>
        <end position="123"/>
    </location>
</feature>
<evidence type="ECO:0000256" key="2">
    <source>
        <dbReference type="PROSITE-ProRule" id="PRU00169"/>
    </source>
</evidence>
<dbReference type="InterPro" id="IPR050595">
    <property type="entry name" value="Bact_response_regulator"/>
</dbReference>
<keyword evidence="1 2" id="KW-0597">Phosphoprotein</keyword>
<dbReference type="OrthoDB" id="9780153at2"/>
<dbReference type="Gene3D" id="3.40.50.2300">
    <property type="match status" value="1"/>
</dbReference>
<dbReference type="PANTHER" id="PTHR44591">
    <property type="entry name" value="STRESS RESPONSE REGULATOR PROTEIN 1"/>
    <property type="match status" value="1"/>
</dbReference>
<evidence type="ECO:0000259" key="3">
    <source>
        <dbReference type="PROSITE" id="PS50110"/>
    </source>
</evidence>
<feature type="modified residue" description="4-aspartylphosphate" evidence="2">
    <location>
        <position position="56"/>
    </location>
</feature>
<dbReference type="InterPro" id="IPR011006">
    <property type="entry name" value="CheY-like_superfamily"/>
</dbReference>
<dbReference type="RefSeq" id="WP_115270012.1">
    <property type="nucleotide sequence ID" value="NZ_CASFEE010000023.1"/>
</dbReference>
<keyword evidence="5" id="KW-1185">Reference proteome</keyword>
<dbReference type="EMBL" id="UGGU01000003">
    <property type="protein sequence ID" value="STO31581.1"/>
    <property type="molecule type" value="Genomic_DNA"/>
</dbReference>
<reference evidence="4 5" key="1">
    <citation type="submission" date="2018-06" db="EMBL/GenBank/DDBJ databases">
        <authorList>
            <consortium name="Pathogen Informatics"/>
            <person name="Doyle S."/>
        </authorList>
    </citation>
    <scope>NUCLEOTIDE SEQUENCE [LARGE SCALE GENOMIC DNA]</scope>
    <source>
        <strain evidence="4 5">NCTC10723</strain>
    </source>
</reference>
<dbReference type="PANTHER" id="PTHR44591:SF3">
    <property type="entry name" value="RESPONSE REGULATORY DOMAIN-CONTAINING PROTEIN"/>
    <property type="match status" value="1"/>
</dbReference>
<dbReference type="GO" id="GO:0000160">
    <property type="term" value="P:phosphorelay signal transduction system"/>
    <property type="evidence" value="ECO:0007669"/>
    <property type="project" value="InterPro"/>
</dbReference>
<organism evidence="4 5">
    <name type="scientific">Fusobacterium necrogenes</name>
    <dbReference type="NCBI Taxonomy" id="858"/>
    <lineage>
        <taxon>Bacteria</taxon>
        <taxon>Fusobacteriati</taxon>
        <taxon>Fusobacteriota</taxon>
        <taxon>Fusobacteriia</taxon>
        <taxon>Fusobacteriales</taxon>
        <taxon>Fusobacteriaceae</taxon>
        <taxon>Fusobacterium</taxon>
    </lineage>
</organism>
<dbReference type="AlphaFoldDB" id="A0A377GYF5"/>
<dbReference type="SUPFAM" id="SSF52172">
    <property type="entry name" value="CheY-like"/>
    <property type="match status" value="1"/>
</dbReference>
<dbReference type="InterPro" id="IPR001789">
    <property type="entry name" value="Sig_transdc_resp-reg_receiver"/>
</dbReference>
<gene>
    <name evidence="4" type="primary">phoP</name>
    <name evidence="4" type="ORF">NCTC10723_01035</name>
</gene>
<sequence length="171" mass="20010">MIRRDTLLIVDDLEMNRAILSNIFKKKYKIVEASDGDEALEYIKENSHKTIAILLDLVMPRVSGIEVLRAIKYKKIADEVPIFIITAKNSEKIMYEAYELGVKDILEKPFVPYFLKKRIENVIEFYEMKENHKKILENLNKDFNNILNLALEGKTAEIKKFTEETLKKLTI</sequence>
<proteinExistence type="predicted"/>
<dbReference type="PROSITE" id="PS50110">
    <property type="entry name" value="RESPONSE_REGULATORY"/>
    <property type="match status" value="1"/>
</dbReference>
<name>A0A377GYF5_9FUSO</name>
<accession>A0A377GYF5</accession>
<dbReference type="Proteomes" id="UP000255328">
    <property type="component" value="Unassembled WGS sequence"/>
</dbReference>
<dbReference type="SMART" id="SM00448">
    <property type="entry name" value="REC"/>
    <property type="match status" value="1"/>
</dbReference>
<evidence type="ECO:0000256" key="1">
    <source>
        <dbReference type="ARBA" id="ARBA00022553"/>
    </source>
</evidence>